<reference evidence="4" key="1">
    <citation type="submission" date="2023-06" db="EMBL/GenBank/DDBJ databases">
        <title>Survivors Of The Sea: Transcriptome response of Skeletonema marinoi to long-term dormancy.</title>
        <authorList>
            <person name="Pinder M.I.M."/>
            <person name="Kourtchenko O."/>
            <person name="Robertson E.K."/>
            <person name="Larsson T."/>
            <person name="Maumus F."/>
            <person name="Osuna-Cruz C.M."/>
            <person name="Vancaester E."/>
            <person name="Stenow R."/>
            <person name="Vandepoele K."/>
            <person name="Ploug H."/>
            <person name="Bruchert V."/>
            <person name="Godhe A."/>
            <person name="Topel M."/>
        </authorList>
    </citation>
    <scope>NUCLEOTIDE SEQUENCE</scope>
    <source>
        <strain evidence="4">R05AC</strain>
    </source>
</reference>
<evidence type="ECO:0000313" key="5">
    <source>
        <dbReference type="Proteomes" id="UP001224775"/>
    </source>
</evidence>
<evidence type="ECO:0000256" key="1">
    <source>
        <dbReference type="SAM" id="MobiDB-lite"/>
    </source>
</evidence>
<evidence type="ECO:0000313" key="4">
    <source>
        <dbReference type="EMBL" id="KAK1743966.1"/>
    </source>
</evidence>
<evidence type="ECO:0000259" key="3">
    <source>
        <dbReference type="Pfam" id="PF00685"/>
    </source>
</evidence>
<dbReference type="SUPFAM" id="SSF52540">
    <property type="entry name" value="P-loop containing nucleoside triphosphate hydrolases"/>
    <property type="match status" value="1"/>
</dbReference>
<dbReference type="Gene3D" id="3.40.50.300">
    <property type="entry name" value="P-loop containing nucleotide triphosphate hydrolases"/>
    <property type="match status" value="1"/>
</dbReference>
<dbReference type="AlphaFoldDB" id="A0AAD9DDV2"/>
<evidence type="ECO:0000256" key="2">
    <source>
        <dbReference type="SAM" id="Phobius"/>
    </source>
</evidence>
<keyword evidence="5" id="KW-1185">Reference proteome</keyword>
<feature type="transmembrane region" description="Helical" evidence="2">
    <location>
        <begin position="35"/>
        <end position="55"/>
    </location>
</feature>
<feature type="compositionally biased region" description="Basic and acidic residues" evidence="1">
    <location>
        <begin position="105"/>
        <end position="117"/>
    </location>
</feature>
<comment type="caution">
    <text evidence="4">The sequence shown here is derived from an EMBL/GenBank/DDBJ whole genome shotgun (WGS) entry which is preliminary data.</text>
</comment>
<name>A0AAD9DDV2_9STRA</name>
<dbReference type="Pfam" id="PF00685">
    <property type="entry name" value="Sulfotransfer_1"/>
    <property type="match status" value="1"/>
</dbReference>
<sequence>MLTNTTPIKMPSYRRIATRSGGSDGPQPIQQCKPIIMLVSFLLYLNFALLGHLTITDRHPQRYFREVFPSSVLVGVGRSENYSAGGNNKGDVIEEQRQGNNNYDLDEHLNDGTDEQHQSQQQQQQEEEKEEQNREWRLEDQIAIGKREQQKKVPSSFYRPDKSMVDVNEWWKTMEQKIQLRQNKQKEEEQQNNGDNETTMKKGKIALIMSYPNSGTSYTSKLVRQASGTTTATNYGMEGLISTTDHKSVPVYDYSLDGPYYLHPPTKSMDDGVEIEGEDKQQTKREVLPIPPPTASILTKTHCGIRCTHCPPIMYLESEETFFQRCLSGARKVPDKSKNSKLDNNNKNEKQYYKKEFVTYSPNLIHSAVHLIRNPFDNAISRFHHELKEHAKNPTKYQSWMDRYPRNSLGFRKWCNDENTMYGAYERTHFNWTKYGYSSDITKYFEGVSCHAEMVRYALWHALAIRTAERLDVPVMYVYYEDYANDLEGETNKLLSFLNLTRSVDGEGNQVKLPEFRQSDYSDYFTLEERAATSELIRRVLKNEKGIELLDRYFTEWNFQKLVNQTQDIV</sequence>
<dbReference type="InterPro" id="IPR000863">
    <property type="entry name" value="Sulfotransferase_dom"/>
</dbReference>
<keyword evidence="2" id="KW-1133">Transmembrane helix</keyword>
<feature type="domain" description="Sulfotransferase" evidence="3">
    <location>
        <begin position="207"/>
        <end position="538"/>
    </location>
</feature>
<keyword evidence="2" id="KW-0812">Transmembrane</keyword>
<gene>
    <name evidence="4" type="ORF">QTG54_005563</name>
</gene>
<organism evidence="4 5">
    <name type="scientific">Skeletonema marinoi</name>
    <dbReference type="NCBI Taxonomy" id="267567"/>
    <lineage>
        <taxon>Eukaryota</taxon>
        <taxon>Sar</taxon>
        <taxon>Stramenopiles</taxon>
        <taxon>Ochrophyta</taxon>
        <taxon>Bacillariophyta</taxon>
        <taxon>Coscinodiscophyceae</taxon>
        <taxon>Thalassiosirophycidae</taxon>
        <taxon>Thalassiosirales</taxon>
        <taxon>Skeletonemataceae</taxon>
        <taxon>Skeletonema</taxon>
        <taxon>Skeletonema marinoi-dohrnii complex</taxon>
    </lineage>
</organism>
<protein>
    <recommendedName>
        <fullName evidence="3">Sulfotransferase domain-containing protein</fullName>
    </recommendedName>
</protein>
<dbReference type="InterPro" id="IPR027417">
    <property type="entry name" value="P-loop_NTPase"/>
</dbReference>
<keyword evidence="2" id="KW-0472">Membrane</keyword>
<proteinExistence type="predicted"/>
<accession>A0AAD9DDV2</accession>
<dbReference type="Proteomes" id="UP001224775">
    <property type="component" value="Unassembled WGS sequence"/>
</dbReference>
<dbReference type="GO" id="GO:0008146">
    <property type="term" value="F:sulfotransferase activity"/>
    <property type="evidence" value="ECO:0007669"/>
    <property type="project" value="InterPro"/>
</dbReference>
<dbReference type="EMBL" id="JATAAI010000008">
    <property type="protein sequence ID" value="KAK1743966.1"/>
    <property type="molecule type" value="Genomic_DNA"/>
</dbReference>
<feature type="region of interest" description="Disordered" evidence="1">
    <location>
        <begin position="102"/>
        <end position="135"/>
    </location>
</feature>